<dbReference type="Proteomes" id="UP000789405">
    <property type="component" value="Unassembled WGS sequence"/>
</dbReference>
<dbReference type="OrthoDB" id="2343925at2759"/>
<dbReference type="EMBL" id="CAJVPY010004493">
    <property type="protein sequence ID" value="CAG8620835.1"/>
    <property type="molecule type" value="Genomic_DNA"/>
</dbReference>
<proteinExistence type="predicted"/>
<evidence type="ECO:0000313" key="1">
    <source>
        <dbReference type="EMBL" id="CAG8620835.1"/>
    </source>
</evidence>
<reference evidence="1" key="1">
    <citation type="submission" date="2021-06" db="EMBL/GenBank/DDBJ databases">
        <authorList>
            <person name="Kallberg Y."/>
            <person name="Tangrot J."/>
            <person name="Rosling A."/>
        </authorList>
    </citation>
    <scope>NUCLEOTIDE SEQUENCE</scope>
    <source>
        <strain evidence="1">MA453B</strain>
    </source>
</reference>
<keyword evidence="2" id="KW-1185">Reference proteome</keyword>
<dbReference type="AlphaFoldDB" id="A0A9N9D395"/>
<evidence type="ECO:0000313" key="2">
    <source>
        <dbReference type="Proteomes" id="UP000789405"/>
    </source>
</evidence>
<organism evidence="1 2">
    <name type="scientific">Dentiscutata erythropus</name>
    <dbReference type="NCBI Taxonomy" id="1348616"/>
    <lineage>
        <taxon>Eukaryota</taxon>
        <taxon>Fungi</taxon>
        <taxon>Fungi incertae sedis</taxon>
        <taxon>Mucoromycota</taxon>
        <taxon>Glomeromycotina</taxon>
        <taxon>Glomeromycetes</taxon>
        <taxon>Diversisporales</taxon>
        <taxon>Gigasporaceae</taxon>
        <taxon>Dentiscutata</taxon>
    </lineage>
</organism>
<comment type="caution">
    <text evidence="1">The sequence shown here is derived from an EMBL/GenBank/DDBJ whole genome shotgun (WGS) entry which is preliminary data.</text>
</comment>
<gene>
    <name evidence="1" type="ORF">DERYTH_LOCUS8625</name>
</gene>
<sequence>MSALSSYIKNRIVSLIRSPSPEELFGNNEKSQLSIKIIKYADELLSEYGDEIWPEFFKNLIEPARHADDPYWIGYGDISMSPYDTV</sequence>
<name>A0A9N9D395_9GLOM</name>
<protein>
    <submittedName>
        <fullName evidence="1">25879_t:CDS:1</fullName>
    </submittedName>
</protein>
<accession>A0A9N9D395</accession>